<keyword evidence="2" id="KW-0808">Transferase</keyword>
<evidence type="ECO:0000313" key="2">
    <source>
        <dbReference type="EMBL" id="OWZ84005.1"/>
    </source>
</evidence>
<comment type="caution">
    <text evidence="2">The sequence shown here is derived from an EMBL/GenBank/DDBJ whole genome shotgun (WGS) entry which is preliminary data.</text>
</comment>
<dbReference type="Proteomes" id="UP000214588">
    <property type="component" value="Unassembled WGS sequence"/>
</dbReference>
<sequence>MKKIDKISVIIPAYNEEDTIQNTIRALNHISKVGEIIVVDDGSLDNTVNKARAMDVKCIKLTNNRGKGRALSIGVDKANFDIVAFVDADLGETAQQISYLINPVTRGETDITIAKFPKSNNGGFGLVKCLAKWGIQHVTGKKVNTALSGQRVLSKDTAKKIIEKECDSKFGIEVGSTIEAIKLQKEIKEVEVQMDHRVTGKDFFGFLHRGKQFVHILKTIINKKIDSL</sequence>
<accession>A0A226BYJ6</accession>
<dbReference type="AlphaFoldDB" id="A0A226BYJ6"/>
<dbReference type="SUPFAM" id="SSF53448">
    <property type="entry name" value="Nucleotide-diphospho-sugar transferases"/>
    <property type="match status" value="1"/>
</dbReference>
<dbReference type="PANTHER" id="PTHR48090">
    <property type="entry name" value="UNDECAPRENYL-PHOSPHATE 4-DEOXY-4-FORMAMIDO-L-ARABINOSE TRANSFERASE-RELATED"/>
    <property type="match status" value="1"/>
</dbReference>
<dbReference type="OrthoDB" id="9810303at2"/>
<gene>
    <name evidence="2" type="ORF">CDO51_05445</name>
</gene>
<dbReference type="InterPro" id="IPR001173">
    <property type="entry name" value="Glyco_trans_2-like"/>
</dbReference>
<organism evidence="2 3">
    <name type="scientific">Natranaerobius trueperi</name>
    <dbReference type="NCBI Taxonomy" id="759412"/>
    <lineage>
        <taxon>Bacteria</taxon>
        <taxon>Bacillati</taxon>
        <taxon>Bacillota</taxon>
        <taxon>Clostridia</taxon>
        <taxon>Natranaerobiales</taxon>
        <taxon>Natranaerobiaceae</taxon>
        <taxon>Natranaerobius</taxon>
    </lineage>
</organism>
<feature type="domain" description="Glycosyltransferase 2-like" evidence="1">
    <location>
        <begin position="8"/>
        <end position="129"/>
    </location>
</feature>
<protein>
    <submittedName>
        <fullName evidence="2">Glycosyl transferase</fullName>
    </submittedName>
</protein>
<dbReference type="PANTHER" id="PTHR48090:SF7">
    <property type="entry name" value="RFBJ PROTEIN"/>
    <property type="match status" value="1"/>
</dbReference>
<dbReference type="EMBL" id="NIQC01000009">
    <property type="protein sequence ID" value="OWZ84005.1"/>
    <property type="molecule type" value="Genomic_DNA"/>
</dbReference>
<dbReference type="Gene3D" id="3.90.550.10">
    <property type="entry name" value="Spore Coat Polysaccharide Biosynthesis Protein SpsA, Chain A"/>
    <property type="match status" value="1"/>
</dbReference>
<dbReference type="CDD" id="cd04179">
    <property type="entry name" value="DPM_DPG-synthase_like"/>
    <property type="match status" value="1"/>
</dbReference>
<name>A0A226BYJ6_9FIRM</name>
<evidence type="ECO:0000313" key="3">
    <source>
        <dbReference type="Proteomes" id="UP000214588"/>
    </source>
</evidence>
<dbReference type="GO" id="GO:0016740">
    <property type="term" value="F:transferase activity"/>
    <property type="evidence" value="ECO:0007669"/>
    <property type="project" value="UniProtKB-KW"/>
</dbReference>
<dbReference type="InterPro" id="IPR050256">
    <property type="entry name" value="Glycosyltransferase_2"/>
</dbReference>
<dbReference type="Pfam" id="PF00535">
    <property type="entry name" value="Glycos_transf_2"/>
    <property type="match status" value="1"/>
</dbReference>
<dbReference type="RefSeq" id="WP_089023295.1">
    <property type="nucleotide sequence ID" value="NZ_NIQC01000009.1"/>
</dbReference>
<proteinExistence type="predicted"/>
<keyword evidence="3" id="KW-1185">Reference proteome</keyword>
<evidence type="ECO:0000259" key="1">
    <source>
        <dbReference type="Pfam" id="PF00535"/>
    </source>
</evidence>
<reference evidence="2 3" key="1">
    <citation type="submission" date="2017-06" db="EMBL/GenBank/DDBJ databases">
        <title>Draft Genome Sequence of Natranaerobius trueperi halophilic, alkalithermophilic bacteria from soda lakes.</title>
        <authorList>
            <person name="Zhao B."/>
        </authorList>
    </citation>
    <scope>NUCLEOTIDE SEQUENCE [LARGE SCALE GENOMIC DNA]</scope>
    <source>
        <strain evidence="2 3">DSM 18760</strain>
    </source>
</reference>
<dbReference type="InterPro" id="IPR029044">
    <property type="entry name" value="Nucleotide-diphossugar_trans"/>
</dbReference>